<sequence length="141" mass="14550">MTHDAPGPSPADQLATIAAAPDLTRPASAAERVAGLGTLVVLYACLVAAMEFDLPRAAGVGVFVLGLAAFIAWNTHHIGAARRRPYTRVESAARFGGPVLMAIPGINLVFGDGPDTLAAHLVAAAVPTVAGAVHLVLRWRR</sequence>
<name>A0ABC8BXG4_9ACTN</name>
<keyword evidence="3" id="KW-1185">Reference proteome</keyword>
<feature type="transmembrane region" description="Helical" evidence="1">
    <location>
        <begin position="56"/>
        <end position="73"/>
    </location>
</feature>
<feature type="transmembrane region" description="Helical" evidence="1">
    <location>
        <begin position="33"/>
        <end position="50"/>
    </location>
</feature>
<evidence type="ECO:0000313" key="3">
    <source>
        <dbReference type="Proteomes" id="UP000192251"/>
    </source>
</evidence>
<feature type="transmembrane region" description="Helical" evidence="1">
    <location>
        <begin position="93"/>
        <end position="111"/>
    </location>
</feature>
<reference evidence="2 3" key="1">
    <citation type="submission" date="2017-04" db="EMBL/GenBank/DDBJ databases">
        <title>The complete genome sequence of Streptomyces albolongus YIM 101047, the producer of novel bafilomycins and novel odoriferous sesquiterpenoids.</title>
        <authorList>
            <person name="Yin M."/>
            <person name="Jiang Y."/>
        </authorList>
    </citation>
    <scope>NUCLEOTIDE SEQUENCE [LARGE SCALE GENOMIC DNA]</scope>
    <source>
        <strain evidence="2 3">YIM 101047</strain>
    </source>
</reference>
<gene>
    <name evidence="2" type="ORF">B7C62_21095</name>
</gene>
<keyword evidence="1" id="KW-0472">Membrane</keyword>
<dbReference type="Proteomes" id="UP000192251">
    <property type="component" value="Chromosome"/>
</dbReference>
<dbReference type="RefSeq" id="WP_084748370.1">
    <property type="nucleotide sequence ID" value="NZ_CP020563.1"/>
</dbReference>
<proteinExistence type="predicted"/>
<dbReference type="AlphaFoldDB" id="A0ABC8BXG4"/>
<evidence type="ECO:0000313" key="2">
    <source>
        <dbReference type="EMBL" id="ARF74450.1"/>
    </source>
</evidence>
<organism evidence="2 3">
    <name type="scientific">Kitasatospora albolonga</name>
    <dbReference type="NCBI Taxonomy" id="68173"/>
    <lineage>
        <taxon>Bacteria</taxon>
        <taxon>Bacillati</taxon>
        <taxon>Actinomycetota</taxon>
        <taxon>Actinomycetes</taxon>
        <taxon>Kitasatosporales</taxon>
        <taxon>Streptomycetaceae</taxon>
        <taxon>Kitasatospora</taxon>
    </lineage>
</organism>
<accession>A0ABC8BXG4</accession>
<dbReference type="KEGG" id="kab:B7C62_21095"/>
<evidence type="ECO:0000256" key="1">
    <source>
        <dbReference type="SAM" id="Phobius"/>
    </source>
</evidence>
<feature type="transmembrane region" description="Helical" evidence="1">
    <location>
        <begin position="117"/>
        <end position="137"/>
    </location>
</feature>
<keyword evidence="1" id="KW-1133">Transmembrane helix</keyword>
<keyword evidence="1" id="KW-0812">Transmembrane</keyword>
<protein>
    <submittedName>
        <fullName evidence="2">Uncharacterized protein</fullName>
    </submittedName>
</protein>
<dbReference type="EMBL" id="CP020563">
    <property type="protein sequence ID" value="ARF74450.1"/>
    <property type="molecule type" value="Genomic_DNA"/>
</dbReference>